<protein>
    <submittedName>
        <fullName evidence="5">Transcriptional regulator, AraC family</fullName>
    </submittedName>
</protein>
<dbReference type="PROSITE" id="PS00041">
    <property type="entry name" value="HTH_ARAC_FAMILY_1"/>
    <property type="match status" value="1"/>
</dbReference>
<dbReference type="GO" id="GO:0043565">
    <property type="term" value="F:sequence-specific DNA binding"/>
    <property type="evidence" value="ECO:0007669"/>
    <property type="project" value="InterPro"/>
</dbReference>
<evidence type="ECO:0000256" key="1">
    <source>
        <dbReference type="ARBA" id="ARBA00023015"/>
    </source>
</evidence>
<keyword evidence="6" id="KW-1185">Reference proteome</keyword>
<dbReference type="EMBL" id="CP000246">
    <property type="protein sequence ID" value="ABG84437.1"/>
    <property type="molecule type" value="Genomic_DNA"/>
</dbReference>
<name>A0A0H2YUC5_CLOP1</name>
<evidence type="ECO:0000256" key="3">
    <source>
        <dbReference type="ARBA" id="ARBA00023163"/>
    </source>
</evidence>
<dbReference type="PANTHER" id="PTHR43280">
    <property type="entry name" value="ARAC-FAMILY TRANSCRIPTIONAL REGULATOR"/>
    <property type="match status" value="1"/>
</dbReference>
<dbReference type="HOGENOM" id="CLU_036605_4_0_9"/>
<keyword evidence="3" id="KW-0804">Transcription</keyword>
<dbReference type="PaxDb" id="195103-CPF_0209"/>
<dbReference type="AlphaFoldDB" id="A0A0H2YUC5"/>
<keyword evidence="2" id="KW-0238">DNA-binding</keyword>
<dbReference type="SUPFAM" id="SSF46689">
    <property type="entry name" value="Homeodomain-like"/>
    <property type="match status" value="2"/>
</dbReference>
<evidence type="ECO:0000313" key="5">
    <source>
        <dbReference type="EMBL" id="ABG84437.1"/>
    </source>
</evidence>
<dbReference type="PANTHER" id="PTHR43280:SF28">
    <property type="entry name" value="HTH-TYPE TRANSCRIPTIONAL ACTIVATOR RHAS"/>
    <property type="match status" value="1"/>
</dbReference>
<dbReference type="KEGG" id="cpf:CPF_0209"/>
<feature type="domain" description="HTH araC/xylS-type" evidence="4">
    <location>
        <begin position="148"/>
        <end position="246"/>
    </location>
</feature>
<dbReference type="InterPro" id="IPR009057">
    <property type="entry name" value="Homeodomain-like_sf"/>
</dbReference>
<proteinExistence type="predicted"/>
<organism evidence="5 6">
    <name type="scientific">Clostridium perfringens (strain ATCC 13124 / DSM 756 / JCM 1290 / NCIMB 6125 / NCTC 8237 / Type A)</name>
    <dbReference type="NCBI Taxonomy" id="195103"/>
    <lineage>
        <taxon>Bacteria</taxon>
        <taxon>Bacillati</taxon>
        <taxon>Bacillota</taxon>
        <taxon>Clostridia</taxon>
        <taxon>Eubacteriales</taxon>
        <taxon>Clostridiaceae</taxon>
        <taxon>Clostridium</taxon>
    </lineage>
</organism>
<dbReference type="PRINTS" id="PR00032">
    <property type="entry name" value="HTHARAC"/>
</dbReference>
<evidence type="ECO:0000256" key="2">
    <source>
        <dbReference type="ARBA" id="ARBA00023125"/>
    </source>
</evidence>
<dbReference type="eggNOG" id="COG2207">
    <property type="taxonomic scope" value="Bacteria"/>
</dbReference>
<dbReference type="Pfam" id="PF12833">
    <property type="entry name" value="HTH_18"/>
    <property type="match status" value="1"/>
</dbReference>
<sequence>MIFLKSVLIDFYNCCEIPIRAVDNNMNILSEVGYSSFYDYIFNDLNLNSKFERSYLKHDHNDSLIITFENNISFYSLFNYKSIDKDLIFIIGPLYLKEDLKNSNDDLELYKIPLKTKSCLKYYNSLLKIILDEKLKDNFSISYSPYVGRAIDFIEKNYAEEITIDSLCTEFKINKSYFCNIFKSETGQTFINFLNNYRIEKSKDLLKDLDLSLLDIAHKVGFSNQSYYCTVFKKFTGLTPLKYREDNYKKGL</sequence>
<dbReference type="Gene3D" id="1.10.10.60">
    <property type="entry name" value="Homeodomain-like"/>
    <property type="match status" value="2"/>
</dbReference>
<dbReference type="GeneID" id="93000490"/>
<dbReference type="InterPro" id="IPR018060">
    <property type="entry name" value="HTH_AraC"/>
</dbReference>
<dbReference type="InterPro" id="IPR018062">
    <property type="entry name" value="HTH_AraC-typ_CS"/>
</dbReference>
<reference evidence="5 6" key="1">
    <citation type="journal article" date="2006" name="Genome Res.">
        <title>Skewed genomic variability in strains of the toxigenic bacterial pathogen, Clostridium perfringens.</title>
        <authorList>
            <person name="Myers G.S."/>
            <person name="Rasko D.A."/>
            <person name="Cheung J.K."/>
            <person name="Ravel J."/>
            <person name="Seshadri R."/>
            <person name="Deboy R.T."/>
            <person name="Ren Q."/>
            <person name="Varga J."/>
            <person name="Awad M.M."/>
            <person name="Brinkac L.M."/>
            <person name="Daugherty S.C."/>
            <person name="Haft D.H."/>
            <person name="Dodson R.J."/>
            <person name="Madupu R."/>
            <person name="Nelson W.C."/>
            <person name="Rosovitz M.J."/>
            <person name="Sullivan S.A."/>
            <person name="Khouri H."/>
            <person name="Dimitrov G.I."/>
            <person name="Watkins K.L."/>
            <person name="Mulligan S."/>
            <person name="Benton J."/>
            <person name="Radune D."/>
            <person name="Fisher D.J."/>
            <person name="Atkins H.S."/>
            <person name="Hiscox T."/>
            <person name="Jost B.H."/>
            <person name="Billington S.J."/>
            <person name="Songer J.G."/>
            <person name="McClane B.A."/>
            <person name="Titball R.W."/>
            <person name="Rood J.I."/>
            <person name="Melville S.B."/>
            <person name="Paulsen I.T."/>
        </authorList>
    </citation>
    <scope>NUCLEOTIDE SEQUENCE [LARGE SCALE GENOMIC DNA]</scope>
    <source>
        <strain evidence="6">ATCC 13124 / DSM 756 / JCM 1290 / NCIMB 6125 / NCTC 8237 / S 107 / Type A</strain>
    </source>
</reference>
<keyword evidence="1" id="KW-0805">Transcription regulation</keyword>
<evidence type="ECO:0000313" key="6">
    <source>
        <dbReference type="Proteomes" id="UP000001823"/>
    </source>
</evidence>
<dbReference type="GO" id="GO:0003700">
    <property type="term" value="F:DNA-binding transcription factor activity"/>
    <property type="evidence" value="ECO:0007669"/>
    <property type="project" value="InterPro"/>
</dbReference>
<dbReference type="PROSITE" id="PS01124">
    <property type="entry name" value="HTH_ARAC_FAMILY_2"/>
    <property type="match status" value="1"/>
</dbReference>
<dbReference type="Proteomes" id="UP000001823">
    <property type="component" value="Chromosome"/>
</dbReference>
<dbReference type="STRING" id="195103.CPF_0209"/>
<dbReference type="RefSeq" id="WP_003464291.1">
    <property type="nucleotide sequence ID" value="NC_008261.1"/>
</dbReference>
<accession>A0A0H2YUC5</accession>
<dbReference type="SMART" id="SM00342">
    <property type="entry name" value="HTH_ARAC"/>
    <property type="match status" value="1"/>
</dbReference>
<evidence type="ECO:0000259" key="4">
    <source>
        <dbReference type="PROSITE" id="PS01124"/>
    </source>
</evidence>
<gene>
    <name evidence="5" type="ordered locus">CPF_0209</name>
</gene>
<dbReference type="InterPro" id="IPR020449">
    <property type="entry name" value="Tscrpt_reg_AraC-type_HTH"/>
</dbReference>